<dbReference type="SMART" id="SM00116">
    <property type="entry name" value="CBS"/>
    <property type="match status" value="2"/>
</dbReference>
<sequence>MADAGVGALPVVNGDAVIGIVTDRDLVVRAMARRLPPRTRVETIMSPAPATVEVDTAVAVTVMKMRAAQVRHLPVVAEGRLIGMVSFDDLFWRLTQELADLAAVVDAARRIPETFHGTRKAPLLDG</sequence>
<evidence type="ECO:0000313" key="4">
    <source>
        <dbReference type="EMBL" id="EST36813.1"/>
    </source>
</evidence>
<dbReference type="EMBL" id="AWQX01000004">
    <property type="protein sequence ID" value="EST36813.1"/>
    <property type="molecule type" value="Genomic_DNA"/>
</dbReference>
<comment type="caution">
    <text evidence="4">The sequence shown here is derived from an EMBL/GenBank/DDBJ whole genome shotgun (WGS) entry which is preliminary data.</text>
</comment>
<dbReference type="AlphaFoldDB" id="V6KXS5"/>
<dbReference type="Proteomes" id="UP000017984">
    <property type="component" value="Chromosome"/>
</dbReference>
<organism evidence="4 5">
    <name type="scientific">Streptomyces roseochromogenus subsp. oscitans DS 12.976</name>
    <dbReference type="NCBI Taxonomy" id="1352936"/>
    <lineage>
        <taxon>Bacteria</taxon>
        <taxon>Bacillati</taxon>
        <taxon>Actinomycetota</taxon>
        <taxon>Actinomycetes</taxon>
        <taxon>Kitasatosporales</taxon>
        <taxon>Streptomycetaceae</taxon>
        <taxon>Streptomyces</taxon>
    </lineage>
</organism>
<proteinExistence type="predicted"/>
<dbReference type="PANTHER" id="PTHR43080:SF2">
    <property type="entry name" value="CBS DOMAIN-CONTAINING PROTEIN"/>
    <property type="match status" value="1"/>
</dbReference>
<keyword evidence="1 2" id="KW-0129">CBS domain</keyword>
<dbReference type="PANTHER" id="PTHR43080">
    <property type="entry name" value="CBS DOMAIN-CONTAINING PROTEIN CBSX3, MITOCHONDRIAL"/>
    <property type="match status" value="1"/>
</dbReference>
<dbReference type="SUPFAM" id="SSF54631">
    <property type="entry name" value="CBS-domain pair"/>
    <property type="match status" value="1"/>
</dbReference>
<evidence type="ECO:0000256" key="1">
    <source>
        <dbReference type="ARBA" id="ARBA00023122"/>
    </source>
</evidence>
<name>V6KXS5_STRRC</name>
<feature type="domain" description="CBS" evidence="3">
    <location>
        <begin position="45"/>
        <end position="101"/>
    </location>
</feature>
<dbReference type="STRING" id="1352936.M878_00270"/>
<protein>
    <recommendedName>
        <fullName evidence="3">CBS domain-containing protein</fullName>
    </recommendedName>
</protein>
<reference evidence="4 5" key="1">
    <citation type="journal article" date="2014" name="Genome Announc.">
        <title>Draft Genome Sequence of Streptomyces roseochromogenes subsp. oscitans DS 12.976, Producer of the Aminocoumarin Antibiotic Clorobiocin.</title>
        <authorList>
            <person name="Ruckert C."/>
            <person name="Kalinowski J."/>
            <person name="Heide L."/>
            <person name="Apel A.K."/>
        </authorList>
    </citation>
    <scope>NUCLEOTIDE SEQUENCE [LARGE SCALE GENOMIC DNA]</scope>
    <source>
        <strain evidence="4 5">DS 12.976</strain>
    </source>
</reference>
<dbReference type="InterPro" id="IPR051257">
    <property type="entry name" value="Diverse_CBS-Domain"/>
</dbReference>
<evidence type="ECO:0000259" key="3">
    <source>
        <dbReference type="PROSITE" id="PS51371"/>
    </source>
</evidence>
<dbReference type="HOGENOM" id="CLU_040681_12_0_11"/>
<keyword evidence="5" id="KW-1185">Reference proteome</keyword>
<evidence type="ECO:0000256" key="2">
    <source>
        <dbReference type="PROSITE-ProRule" id="PRU00703"/>
    </source>
</evidence>
<dbReference type="InterPro" id="IPR000644">
    <property type="entry name" value="CBS_dom"/>
</dbReference>
<dbReference type="Gene3D" id="3.10.580.10">
    <property type="entry name" value="CBS-domain"/>
    <property type="match status" value="1"/>
</dbReference>
<dbReference type="PATRIC" id="fig|1352936.5.peg.59"/>
<dbReference type="PROSITE" id="PS51371">
    <property type="entry name" value="CBS"/>
    <property type="match status" value="1"/>
</dbReference>
<dbReference type="InterPro" id="IPR046342">
    <property type="entry name" value="CBS_dom_sf"/>
</dbReference>
<evidence type="ECO:0000313" key="5">
    <source>
        <dbReference type="Proteomes" id="UP000017984"/>
    </source>
</evidence>
<dbReference type="Pfam" id="PF00571">
    <property type="entry name" value="CBS"/>
    <property type="match status" value="2"/>
</dbReference>
<gene>
    <name evidence="4" type="ORF">M878_00270</name>
</gene>
<accession>V6KXS5</accession>